<feature type="region of interest" description="Disordered" evidence="1">
    <location>
        <begin position="417"/>
        <end position="447"/>
    </location>
</feature>
<evidence type="ECO:0000313" key="2">
    <source>
        <dbReference type="EMBL" id="KAF6815375.1"/>
    </source>
</evidence>
<evidence type="ECO:0000256" key="1">
    <source>
        <dbReference type="SAM" id="MobiDB-lite"/>
    </source>
</evidence>
<dbReference type="AlphaFoldDB" id="A0A8H6N0X3"/>
<dbReference type="EMBL" id="WIGM01000704">
    <property type="protein sequence ID" value="KAF6815375.1"/>
    <property type="molecule type" value="Genomic_DNA"/>
</dbReference>
<sequence>MRAWAVSSPNVVGHAVLFEVQRKEADVKPARPFDSRLEDDIWARYKELWDKFEQAAEDLRILQAEREHAGLDMLIGMLDHQLKRGHYENALISALAVMGIREDGGWVQITDYTNKYSAVIKVARMLVVYQAVVEQREEMAVLEREMGKDEAEDKTTSLFQHVRSKVQRFMTRTSGAKDAEPTPMDWILETRTYGMHIQYNTAVASVIDWVGERVSYWRVRFTIGQLSDALYELVRETRGLLGEATLTSTPDREGWSAIEDDHSETKVGYSFLSDDRNNWWGIEGDSIGSQFDERAVRDYGHTFEQLRERLWMLLHILGGQPGRATELGGLRTVNTTNGGVRNIFVHDKIVCFVTAYHKGYRTTGQAKVIHQYLPREVGELLVWYLWLVLPFWQEVQGITREVGKYSSFLWADETVQEGAKAGDDRDSRDGREEAARDNEDDQVGEWT</sequence>
<gene>
    <name evidence="2" type="ORF">CMUS01_12464</name>
</gene>
<reference evidence="2" key="1">
    <citation type="journal article" date="2020" name="Phytopathology">
        <title>Genome Sequence Resources of Colletotrichum truncatum, C. plurivorum, C. musicola, and C. sojae: Four Species Pathogenic to Soybean (Glycine max).</title>
        <authorList>
            <person name="Rogerio F."/>
            <person name="Boufleur T.R."/>
            <person name="Ciampi-Guillardi M."/>
            <person name="Sukno S.A."/>
            <person name="Thon M.R."/>
            <person name="Massola Junior N.S."/>
            <person name="Baroncelli R."/>
        </authorList>
    </citation>
    <scope>NUCLEOTIDE SEQUENCE</scope>
    <source>
        <strain evidence="2">LFN0074</strain>
    </source>
</reference>
<name>A0A8H6N0X3_9PEZI</name>
<dbReference type="OrthoDB" id="5245264at2759"/>
<organism evidence="2 3">
    <name type="scientific">Colletotrichum musicola</name>
    <dbReference type="NCBI Taxonomy" id="2175873"/>
    <lineage>
        <taxon>Eukaryota</taxon>
        <taxon>Fungi</taxon>
        <taxon>Dikarya</taxon>
        <taxon>Ascomycota</taxon>
        <taxon>Pezizomycotina</taxon>
        <taxon>Sordariomycetes</taxon>
        <taxon>Hypocreomycetidae</taxon>
        <taxon>Glomerellales</taxon>
        <taxon>Glomerellaceae</taxon>
        <taxon>Colletotrichum</taxon>
        <taxon>Colletotrichum orchidearum species complex</taxon>
    </lineage>
</organism>
<feature type="compositionally biased region" description="Acidic residues" evidence="1">
    <location>
        <begin position="438"/>
        <end position="447"/>
    </location>
</feature>
<comment type="caution">
    <text evidence="2">The sequence shown here is derived from an EMBL/GenBank/DDBJ whole genome shotgun (WGS) entry which is preliminary data.</text>
</comment>
<accession>A0A8H6N0X3</accession>
<feature type="compositionally biased region" description="Basic and acidic residues" evidence="1">
    <location>
        <begin position="420"/>
        <end position="437"/>
    </location>
</feature>
<proteinExistence type="predicted"/>
<keyword evidence="3" id="KW-1185">Reference proteome</keyword>
<evidence type="ECO:0000313" key="3">
    <source>
        <dbReference type="Proteomes" id="UP000639643"/>
    </source>
</evidence>
<dbReference type="Proteomes" id="UP000639643">
    <property type="component" value="Unassembled WGS sequence"/>
</dbReference>
<protein>
    <submittedName>
        <fullName evidence="2">Uncharacterized protein</fullName>
    </submittedName>
</protein>